<sequence>MTRIAKRAPKPKTTSNAPTLGKGTKPELRSATTSTRKTAAAATVLSKELNEFLHQDKDSKKQKQQTKRSTFLSRIGADTTSALPDNTFLSADSYKHTTVTETTQYRRDTVTTIHDLPGKVSKSTLKRRKRKAKSAVLASVNDLGGALPDLLNDAGSAAASTTYKPPAARNTPSTSRPLSAKTTERVVKHEINKFAQTLNNAEFKASPFAALRASISANLVQKAEFIKKPDSMEL</sequence>
<name>A0ACB6VAT1_9ASCO</name>
<organism evidence="1 2">
    <name type="scientific">Geotrichum galactomycetum</name>
    <dbReference type="NCBI Taxonomy" id="27317"/>
    <lineage>
        <taxon>Eukaryota</taxon>
        <taxon>Fungi</taxon>
        <taxon>Dikarya</taxon>
        <taxon>Ascomycota</taxon>
        <taxon>Saccharomycotina</taxon>
        <taxon>Dipodascomycetes</taxon>
        <taxon>Dipodascales</taxon>
        <taxon>Dipodascaceae</taxon>
        <taxon>Geotrichum</taxon>
    </lineage>
</organism>
<evidence type="ECO:0000313" key="1">
    <source>
        <dbReference type="EMBL" id="KAF5102914.1"/>
    </source>
</evidence>
<proteinExistence type="predicted"/>
<gene>
    <name evidence="1" type="ORF">D0Z00_000172</name>
</gene>
<evidence type="ECO:0000313" key="2">
    <source>
        <dbReference type="Proteomes" id="UP000744676"/>
    </source>
</evidence>
<comment type="caution">
    <text evidence="1">The sequence shown here is derived from an EMBL/GenBank/DDBJ whole genome shotgun (WGS) entry which is preliminary data.</text>
</comment>
<dbReference type="EMBL" id="QVQA01000002">
    <property type="protein sequence ID" value="KAF5102914.1"/>
    <property type="molecule type" value="Genomic_DNA"/>
</dbReference>
<keyword evidence="2" id="KW-1185">Reference proteome</keyword>
<dbReference type="Proteomes" id="UP000744676">
    <property type="component" value="Unassembled WGS sequence"/>
</dbReference>
<reference evidence="1 2" key="1">
    <citation type="journal article" date="2020" name="Front. Microbiol.">
        <title>Phenotypic and Genetic Characterization of the Cheese Ripening Yeast Geotrichum candidum.</title>
        <authorList>
            <person name="Perkins V."/>
            <person name="Vignola S."/>
            <person name="Lessard M.H."/>
            <person name="Plante P.L."/>
            <person name="Corbeil J."/>
            <person name="Dugat-Bony E."/>
            <person name="Frenette M."/>
            <person name="Labrie S."/>
        </authorList>
    </citation>
    <scope>NUCLEOTIDE SEQUENCE [LARGE SCALE GENOMIC DNA]</scope>
    <source>
        <strain evidence="1 2">LMA-1147</strain>
    </source>
</reference>
<accession>A0ACB6VAT1</accession>
<protein>
    <submittedName>
        <fullName evidence="1">Uncharacterized protein</fullName>
    </submittedName>
</protein>